<dbReference type="EMBL" id="KE356560">
    <property type="protein sequence ID" value="ERG92949.1"/>
    <property type="molecule type" value="Genomic_DNA"/>
</dbReference>
<dbReference type="AlphaFoldDB" id="U1MS30"/>
<dbReference type="STRING" id="1238424.J07HQW1_03000"/>
<sequence>MARKTYETDSQLYANHGIGTRGVYCYILTPTLLFEQIDRGGRVYRNLTEPPHSELGNKSLGVIGYYSETLFHRFFEDYTDRKEIDKGKYFNTLIELIDYAYRP</sequence>
<protein>
    <submittedName>
        <fullName evidence="1">Uncharacterized protein</fullName>
    </submittedName>
</protein>
<organism evidence="1 2">
    <name type="scientific">Haloquadratum walsbyi J07HQW1</name>
    <dbReference type="NCBI Taxonomy" id="1238424"/>
    <lineage>
        <taxon>Archaea</taxon>
        <taxon>Methanobacteriati</taxon>
        <taxon>Methanobacteriota</taxon>
        <taxon>Stenosarchaea group</taxon>
        <taxon>Halobacteria</taxon>
        <taxon>Halobacteriales</taxon>
        <taxon>Haloferacaceae</taxon>
        <taxon>Haloquadratum</taxon>
    </lineage>
</organism>
<dbReference type="HOGENOM" id="CLU_2257308_0_0_2"/>
<gene>
    <name evidence="1" type="ORF">J07HQW1_03000</name>
</gene>
<name>U1MS30_9EURY</name>
<evidence type="ECO:0000313" key="1">
    <source>
        <dbReference type="EMBL" id="ERG92949.1"/>
    </source>
</evidence>
<dbReference type="Proteomes" id="UP000030649">
    <property type="component" value="Unassembled WGS sequence"/>
</dbReference>
<reference evidence="1 2" key="1">
    <citation type="journal article" date="2013" name="PLoS ONE">
        <title>Assembly-driven community genomics of a hypersaline microbial ecosystem.</title>
        <authorList>
            <person name="Podell S."/>
            <person name="Ugalde J.A."/>
            <person name="Narasingarao P."/>
            <person name="Banfield J.F."/>
            <person name="Heidelberg K.B."/>
            <person name="Allen E.E."/>
        </authorList>
    </citation>
    <scope>NUCLEOTIDE SEQUENCE [LARGE SCALE GENOMIC DNA]</scope>
    <source>
        <strain evidence="2">J07HQW1</strain>
    </source>
</reference>
<accession>U1MS30</accession>
<evidence type="ECO:0000313" key="2">
    <source>
        <dbReference type="Proteomes" id="UP000030649"/>
    </source>
</evidence>
<proteinExistence type="predicted"/>